<protein>
    <submittedName>
        <fullName evidence="3">Neurobeachin</fullName>
    </submittedName>
</protein>
<dbReference type="GO" id="GO:0019901">
    <property type="term" value="F:protein kinase binding"/>
    <property type="evidence" value="ECO:0007669"/>
    <property type="project" value="TreeGrafter"/>
</dbReference>
<dbReference type="OrthoDB" id="6374196at2759"/>
<keyword evidence="1" id="KW-0812">Transmembrane</keyword>
<dbReference type="InterPro" id="IPR050865">
    <property type="entry name" value="BEACH_Domain"/>
</dbReference>
<feature type="domain" description="DUF4704" evidence="2">
    <location>
        <begin position="32"/>
        <end position="106"/>
    </location>
</feature>
<dbReference type="GO" id="GO:0016020">
    <property type="term" value="C:membrane"/>
    <property type="evidence" value="ECO:0007669"/>
    <property type="project" value="TreeGrafter"/>
</dbReference>
<dbReference type="EMBL" id="SEYY01000930">
    <property type="protein sequence ID" value="KAB7506233.1"/>
    <property type="molecule type" value="Genomic_DNA"/>
</dbReference>
<evidence type="ECO:0000259" key="2">
    <source>
        <dbReference type="Pfam" id="PF15787"/>
    </source>
</evidence>
<evidence type="ECO:0000256" key="1">
    <source>
        <dbReference type="SAM" id="Phobius"/>
    </source>
</evidence>
<sequence length="121" mass="14359">MKLLIDLVSQYWISDILIIYLPFAFSIINHFLLDHILFNPCLWIYTPVNVQMRLYTYLATEFLSDTQIYGSVRRVSTVLQTMHTLKYYYWVVNPRDKSGINPKGLGKCIFCLLRIMFSCYN</sequence>
<keyword evidence="1" id="KW-0472">Membrane</keyword>
<evidence type="ECO:0000313" key="4">
    <source>
        <dbReference type="Proteomes" id="UP000326759"/>
    </source>
</evidence>
<dbReference type="PANTHER" id="PTHR13743">
    <property type="entry name" value="BEIGE/BEACH-RELATED"/>
    <property type="match status" value="1"/>
</dbReference>
<comment type="caution">
    <text evidence="3">The sequence shown here is derived from an EMBL/GenBank/DDBJ whole genome shotgun (WGS) entry which is preliminary data.</text>
</comment>
<gene>
    <name evidence="3" type="primary">rg</name>
    <name evidence="3" type="ORF">Anas_00291</name>
</gene>
<dbReference type="GO" id="GO:0005829">
    <property type="term" value="C:cytosol"/>
    <property type="evidence" value="ECO:0007669"/>
    <property type="project" value="TreeGrafter"/>
</dbReference>
<dbReference type="Proteomes" id="UP000326759">
    <property type="component" value="Unassembled WGS sequence"/>
</dbReference>
<proteinExistence type="predicted"/>
<reference evidence="3 4" key="1">
    <citation type="journal article" date="2019" name="PLoS Biol.">
        <title>Sex chromosomes control vertical transmission of feminizing Wolbachia symbionts in an isopod.</title>
        <authorList>
            <person name="Becking T."/>
            <person name="Chebbi M.A."/>
            <person name="Giraud I."/>
            <person name="Moumen B."/>
            <person name="Laverre T."/>
            <person name="Caubet Y."/>
            <person name="Peccoud J."/>
            <person name="Gilbert C."/>
            <person name="Cordaux R."/>
        </authorList>
    </citation>
    <scope>NUCLEOTIDE SEQUENCE [LARGE SCALE GENOMIC DNA]</scope>
    <source>
        <strain evidence="3">ANa2</strain>
        <tissue evidence="3">Whole body excluding digestive tract and cuticle</tissue>
    </source>
</reference>
<dbReference type="InterPro" id="IPR031570">
    <property type="entry name" value="NBEA/BDCP_DUF4704"/>
</dbReference>
<accession>A0A5N5THZ5</accession>
<dbReference type="PANTHER" id="PTHR13743:SF162">
    <property type="entry name" value="NEUROBEACHIN"/>
    <property type="match status" value="1"/>
</dbReference>
<keyword evidence="4" id="KW-1185">Reference proteome</keyword>
<evidence type="ECO:0000313" key="3">
    <source>
        <dbReference type="EMBL" id="KAB7506233.1"/>
    </source>
</evidence>
<dbReference type="GO" id="GO:0008104">
    <property type="term" value="P:intracellular protein localization"/>
    <property type="evidence" value="ECO:0007669"/>
    <property type="project" value="TreeGrafter"/>
</dbReference>
<keyword evidence="1" id="KW-1133">Transmembrane helix</keyword>
<organism evidence="3 4">
    <name type="scientific">Armadillidium nasatum</name>
    <dbReference type="NCBI Taxonomy" id="96803"/>
    <lineage>
        <taxon>Eukaryota</taxon>
        <taxon>Metazoa</taxon>
        <taxon>Ecdysozoa</taxon>
        <taxon>Arthropoda</taxon>
        <taxon>Crustacea</taxon>
        <taxon>Multicrustacea</taxon>
        <taxon>Malacostraca</taxon>
        <taxon>Eumalacostraca</taxon>
        <taxon>Peracarida</taxon>
        <taxon>Isopoda</taxon>
        <taxon>Oniscidea</taxon>
        <taxon>Crinocheta</taxon>
        <taxon>Armadillidiidae</taxon>
        <taxon>Armadillidium</taxon>
    </lineage>
</organism>
<dbReference type="Pfam" id="PF15787">
    <property type="entry name" value="DUF4704"/>
    <property type="match status" value="1"/>
</dbReference>
<name>A0A5N5THZ5_9CRUS</name>
<dbReference type="AlphaFoldDB" id="A0A5N5THZ5"/>
<feature type="transmembrane region" description="Helical" evidence="1">
    <location>
        <begin position="12"/>
        <end position="32"/>
    </location>
</feature>